<dbReference type="EMBL" id="DRSQ01000121">
    <property type="protein sequence ID" value="HHE32132.1"/>
    <property type="molecule type" value="Genomic_DNA"/>
</dbReference>
<name>A0A7C5DE52_9CHLB</name>
<dbReference type="AlphaFoldDB" id="A0A7C5DE52"/>
<protein>
    <submittedName>
        <fullName evidence="2">Uncharacterized protein</fullName>
    </submittedName>
</protein>
<reference evidence="2" key="1">
    <citation type="journal article" date="2020" name="mSystems">
        <title>Genome- and Community-Level Interaction Insights into Carbon Utilization and Element Cycling Functions of Hydrothermarchaeota in Hydrothermal Sediment.</title>
        <authorList>
            <person name="Zhou Z."/>
            <person name="Liu Y."/>
            <person name="Xu W."/>
            <person name="Pan J."/>
            <person name="Luo Z.H."/>
            <person name="Li M."/>
        </authorList>
    </citation>
    <scope>NUCLEOTIDE SEQUENCE [LARGE SCALE GENOMIC DNA]</scope>
    <source>
        <strain evidence="2">HyVt-633</strain>
    </source>
</reference>
<evidence type="ECO:0000313" key="2">
    <source>
        <dbReference type="EMBL" id="HHE32132.1"/>
    </source>
</evidence>
<keyword evidence="1" id="KW-0472">Membrane</keyword>
<sequence>MRVNRNNMVAVLVGTAIVLALGLRVWWYWPEELHGGPHLDKVERRGRDYSLHLSQGSTLSDIVDLSVFEGYSPSNHFDFRESIENRPSKYVKDDDHHHYVEYIGQHGRMQFHSGYHEEEGISEWLEFLPSDLPLDSFFEKSVAIALDLTKNEFRVYVPMKEQHMYMTIIVRDRKVERIAWMDY</sequence>
<proteinExistence type="predicted"/>
<keyword evidence="1" id="KW-1133">Transmembrane helix</keyword>
<accession>A0A7C5DE52</accession>
<dbReference type="Proteomes" id="UP000886058">
    <property type="component" value="Unassembled WGS sequence"/>
</dbReference>
<evidence type="ECO:0000256" key="1">
    <source>
        <dbReference type="SAM" id="Phobius"/>
    </source>
</evidence>
<organism evidence="2">
    <name type="scientific">Chlorobaculum parvum</name>
    <dbReference type="NCBI Taxonomy" id="274539"/>
    <lineage>
        <taxon>Bacteria</taxon>
        <taxon>Pseudomonadati</taxon>
        <taxon>Chlorobiota</taxon>
        <taxon>Chlorobiia</taxon>
        <taxon>Chlorobiales</taxon>
        <taxon>Chlorobiaceae</taxon>
        <taxon>Chlorobaculum</taxon>
    </lineage>
</organism>
<keyword evidence="1" id="KW-0812">Transmembrane</keyword>
<feature type="transmembrane region" description="Helical" evidence="1">
    <location>
        <begin position="7"/>
        <end position="29"/>
    </location>
</feature>
<gene>
    <name evidence="2" type="ORF">ENL07_05760</name>
</gene>
<comment type="caution">
    <text evidence="2">The sequence shown here is derived from an EMBL/GenBank/DDBJ whole genome shotgun (WGS) entry which is preliminary data.</text>
</comment>